<dbReference type="AlphaFoldDB" id="A0A1C6UZ10"/>
<feature type="compositionally biased region" description="Pro residues" evidence="1">
    <location>
        <begin position="323"/>
        <end position="371"/>
    </location>
</feature>
<dbReference type="OrthoDB" id="4640801at2"/>
<dbReference type="GO" id="GO:0016887">
    <property type="term" value="F:ATP hydrolysis activity"/>
    <property type="evidence" value="ECO:0007669"/>
    <property type="project" value="TreeGrafter"/>
</dbReference>
<dbReference type="GO" id="GO:0009898">
    <property type="term" value="C:cytoplasmic side of plasma membrane"/>
    <property type="evidence" value="ECO:0007669"/>
    <property type="project" value="TreeGrafter"/>
</dbReference>
<keyword evidence="2" id="KW-0969">Cilium</keyword>
<dbReference type="GO" id="GO:0005524">
    <property type="term" value="F:ATP binding"/>
    <property type="evidence" value="ECO:0007669"/>
    <property type="project" value="TreeGrafter"/>
</dbReference>
<reference evidence="3" key="1">
    <citation type="submission" date="2016-06" db="EMBL/GenBank/DDBJ databases">
        <authorList>
            <person name="Varghese N."/>
            <person name="Submissions Spin"/>
        </authorList>
    </citation>
    <scope>NUCLEOTIDE SEQUENCE [LARGE SCALE GENOMIC DNA]</scope>
    <source>
        <strain evidence="3">DSM 43903</strain>
    </source>
</reference>
<feature type="compositionally biased region" description="Basic and acidic residues" evidence="1">
    <location>
        <begin position="1"/>
        <end position="10"/>
    </location>
</feature>
<dbReference type="RefSeq" id="WP_091099933.1">
    <property type="nucleotide sequence ID" value="NZ_FMHZ01000002.1"/>
</dbReference>
<feature type="compositionally biased region" description="Low complexity" evidence="1">
    <location>
        <begin position="372"/>
        <end position="381"/>
    </location>
</feature>
<dbReference type="GO" id="GO:0051782">
    <property type="term" value="P:negative regulation of cell division"/>
    <property type="evidence" value="ECO:0007669"/>
    <property type="project" value="TreeGrafter"/>
</dbReference>
<dbReference type="PANTHER" id="PTHR43384:SF14">
    <property type="entry name" value="ESX-1 SECRETION-ASSOCIATED PROTEIN ESPI"/>
    <property type="match status" value="1"/>
</dbReference>
<keyword evidence="2" id="KW-0282">Flagellum</keyword>
<feature type="compositionally biased region" description="Low complexity" evidence="1">
    <location>
        <begin position="234"/>
        <end position="256"/>
    </location>
</feature>
<keyword evidence="2" id="KW-0966">Cell projection</keyword>
<feature type="compositionally biased region" description="Pro residues" evidence="1">
    <location>
        <begin position="382"/>
        <end position="415"/>
    </location>
</feature>
<evidence type="ECO:0000313" key="3">
    <source>
        <dbReference type="Proteomes" id="UP000199001"/>
    </source>
</evidence>
<dbReference type="Gene3D" id="3.40.50.300">
    <property type="entry name" value="P-loop containing nucleotide triphosphate hydrolases"/>
    <property type="match status" value="1"/>
</dbReference>
<gene>
    <name evidence="2" type="ORF">GA0070606_3073</name>
</gene>
<feature type="compositionally biased region" description="Low complexity" evidence="1">
    <location>
        <begin position="132"/>
        <end position="160"/>
    </location>
</feature>
<dbReference type="SUPFAM" id="SSF52540">
    <property type="entry name" value="P-loop containing nucleoside triphosphate hydrolases"/>
    <property type="match status" value="1"/>
</dbReference>
<feature type="compositionally biased region" description="Low complexity" evidence="1">
    <location>
        <begin position="283"/>
        <end position="299"/>
    </location>
</feature>
<organism evidence="2 3">
    <name type="scientific">Micromonospora citrea</name>
    <dbReference type="NCBI Taxonomy" id="47855"/>
    <lineage>
        <taxon>Bacteria</taxon>
        <taxon>Bacillati</taxon>
        <taxon>Actinomycetota</taxon>
        <taxon>Actinomycetes</taxon>
        <taxon>Micromonosporales</taxon>
        <taxon>Micromonosporaceae</taxon>
        <taxon>Micromonospora</taxon>
    </lineage>
</organism>
<protein>
    <submittedName>
        <fullName evidence="2">MinD-like ATPase involved in chromosome partitioning or flagellar assembly</fullName>
    </submittedName>
</protein>
<dbReference type="STRING" id="47855.GA0070606_3073"/>
<evidence type="ECO:0000256" key="1">
    <source>
        <dbReference type="SAM" id="MobiDB-lite"/>
    </source>
</evidence>
<dbReference type="PANTHER" id="PTHR43384">
    <property type="entry name" value="SEPTUM SITE-DETERMINING PROTEIN MIND HOMOLOG, CHLOROPLASTIC-RELATED"/>
    <property type="match status" value="1"/>
</dbReference>
<feature type="region of interest" description="Disordered" evidence="1">
    <location>
        <begin position="1"/>
        <end position="418"/>
    </location>
</feature>
<sequence length="745" mass="76484">MVDNNADRAHVPGQQPVPERDIEPLWPPDQIDGGSGVGTPRWAADPSTGAPPPAAPPPVPHPATGQSPAAPPSPADYPSLTGGVPAPSGWAMSGQPGGPSWAPTPPAQGWTPPVVHTPPNPAIKPTVPPEAGPGARPTTDTGGTPAGAAGTSDTATGGTPPAVPAPRVDLELPFTLDQPATAGPAPVLPSARPTPGPDAFPAGGGDPADRTSQGARPDADGSAPAPDETVPSWTNGTTTPGTSSSASGRAAVGGSAPTTASGRAAVGGPRGAESPWAQPPQRTGAAGAEPTTGSTTPATGGSGPARQGTGPETPQASGGVPPQFSPAPPQQAVPPQAVPAPPQQAVPPQAVPAPPQQAVPPQAVPAPPQQAVPPQAVSAPPQLGPYPPQPGPYPPQPGWYPPPGQPGGTPAPPQAYQPTAGVTQPLTAYPDATWRPEAAAPPTAEDFARRRQVRPADPVASMGVRAVANKMGLRLPPGRHEQELRRDIEMVRRNFGGLRQVTVVNPKGGAGKTVAILLLAMTFGQKRGGYVLAWDNNETQGTLGMRAQQDFHARTVRDMLRDLGQFQGHGRVGDLSQYVRSQGEGMFDVLASDESATGGEMLTAAAFAEIREVVSRFYKLIFVDTGNNVRAQNWQAAMDATDQLVVTMSARNDSAETAARMLDHLEQSGRQRLVRQAVTVVSMPPSRKEIDLPAIQEHFAARTRAVLLAPYERLIDTGEPIRYAALSSATRDAWLKIAAAVAEGL</sequence>
<dbReference type="Proteomes" id="UP000199001">
    <property type="component" value="Unassembled WGS sequence"/>
</dbReference>
<evidence type="ECO:0000313" key="2">
    <source>
        <dbReference type="EMBL" id="SCL59249.1"/>
    </source>
</evidence>
<keyword evidence="3" id="KW-1185">Reference proteome</keyword>
<feature type="compositionally biased region" description="Pro residues" evidence="1">
    <location>
        <begin position="115"/>
        <end position="131"/>
    </location>
</feature>
<dbReference type="EMBL" id="FMHZ01000002">
    <property type="protein sequence ID" value="SCL59249.1"/>
    <property type="molecule type" value="Genomic_DNA"/>
</dbReference>
<feature type="compositionally biased region" description="Pro residues" evidence="1">
    <location>
        <begin position="49"/>
        <end position="61"/>
    </location>
</feature>
<accession>A0A1C6UZ10</accession>
<dbReference type="InterPro" id="IPR027417">
    <property type="entry name" value="P-loop_NTPase"/>
</dbReference>
<dbReference type="GO" id="GO:0005829">
    <property type="term" value="C:cytosol"/>
    <property type="evidence" value="ECO:0007669"/>
    <property type="project" value="TreeGrafter"/>
</dbReference>
<dbReference type="InterPro" id="IPR050625">
    <property type="entry name" value="ParA/MinD_ATPase"/>
</dbReference>
<name>A0A1C6UZ10_9ACTN</name>
<proteinExistence type="predicted"/>